<feature type="compositionally biased region" description="Pro residues" evidence="2">
    <location>
        <begin position="1278"/>
        <end position="1288"/>
    </location>
</feature>
<feature type="compositionally biased region" description="Polar residues" evidence="2">
    <location>
        <begin position="187"/>
        <end position="198"/>
    </location>
</feature>
<evidence type="ECO:0000256" key="1">
    <source>
        <dbReference type="SAM" id="Coils"/>
    </source>
</evidence>
<feature type="compositionally biased region" description="Low complexity" evidence="2">
    <location>
        <begin position="199"/>
        <end position="222"/>
    </location>
</feature>
<comment type="caution">
    <text evidence="3">The sequence shown here is derived from an EMBL/GenBank/DDBJ whole genome shotgun (WGS) entry which is preliminary data.</text>
</comment>
<feature type="region of interest" description="Disordered" evidence="2">
    <location>
        <begin position="457"/>
        <end position="482"/>
    </location>
</feature>
<dbReference type="Proteomes" id="UP000654075">
    <property type="component" value="Unassembled WGS sequence"/>
</dbReference>
<reference evidence="3" key="1">
    <citation type="submission" date="2021-02" db="EMBL/GenBank/DDBJ databases">
        <authorList>
            <person name="Dougan E. K."/>
            <person name="Rhodes N."/>
            <person name="Thang M."/>
            <person name="Chan C."/>
        </authorList>
    </citation>
    <scope>NUCLEOTIDE SEQUENCE</scope>
</reference>
<evidence type="ECO:0000313" key="3">
    <source>
        <dbReference type="EMBL" id="CAE8637029.1"/>
    </source>
</evidence>
<dbReference type="PANTHER" id="PTHR24216:SF65">
    <property type="entry name" value="PAXILLIN-LIKE PROTEIN 1"/>
    <property type="match status" value="1"/>
</dbReference>
<evidence type="ECO:0000256" key="2">
    <source>
        <dbReference type="SAM" id="MobiDB-lite"/>
    </source>
</evidence>
<feature type="compositionally biased region" description="Basic and acidic residues" evidence="2">
    <location>
        <begin position="1228"/>
        <end position="1237"/>
    </location>
</feature>
<protein>
    <submittedName>
        <fullName evidence="3">Uncharacterized protein</fullName>
    </submittedName>
</protein>
<organism evidence="3 4">
    <name type="scientific">Polarella glacialis</name>
    <name type="common">Dinoflagellate</name>
    <dbReference type="NCBI Taxonomy" id="89957"/>
    <lineage>
        <taxon>Eukaryota</taxon>
        <taxon>Sar</taxon>
        <taxon>Alveolata</taxon>
        <taxon>Dinophyceae</taxon>
        <taxon>Suessiales</taxon>
        <taxon>Suessiaceae</taxon>
        <taxon>Polarella</taxon>
    </lineage>
</organism>
<feature type="compositionally biased region" description="Basic and acidic residues" evidence="2">
    <location>
        <begin position="140"/>
        <end position="150"/>
    </location>
</feature>
<proteinExistence type="predicted"/>
<dbReference type="OrthoDB" id="448465at2759"/>
<gene>
    <name evidence="3" type="ORF">PGLA1383_LOCUS52431</name>
</gene>
<name>A0A813HFY8_POLGL</name>
<feature type="region of interest" description="Disordered" evidence="2">
    <location>
        <begin position="1109"/>
        <end position="1239"/>
    </location>
</feature>
<feature type="coiled-coil region" evidence="1">
    <location>
        <begin position="790"/>
        <end position="832"/>
    </location>
</feature>
<sequence>MSATSLRSLLRGFAASRVRGCARLRVCGFVGSRVHGFAGSRVREVCRSADSRVRVFAGSWVRGCAGARVTRRGLVGSRVRGFADSRVRRFAGLRVRGFAGSRVEKADRDSVQCTVAVAAKQCSIGEGTLGSLADITGPGDSKDEVREVPRDSMYNTMELIEELSRESPSPSPRGGQKLGTLEEGAETSATSAGESLSSEAPFPGLGAAAEPPPEASASTSALREAAESGDAATVPDAPAVSAAPAAVEEDAGQPAAVAAAAEPSSNDEGGGRLDVAAPATGADQPTTGGEAAPAVPVAAQDETVETLEAAGPTQDQGPVRARMSSAWGDEPQAEAPVGPPQPSESKGKTRSDKEIQEEYLQELQREQEAEDAAAPPPSAEAAAEGAADATEGGEDFASDDDKVQLSHASALLREALRLMVPDTWDSEGEARHGRRRPDVERLSACWSLLDSDLEECVASEGQKAEQDLEREGAASSSSIEAKARDLGERLELRAKAAEAKLEPTKAQSHRSLAWGVVNAAELAKDRRRAGRTARAAIARRRALSRKEAIRRALQGGSPPAAAEPSLLKPAAAAAVALCSVVPDAAALSELTPDEALLEVAETAHRCFRALQVVALRPEQNAVGAAKAEAPAPLPGQDQDRTPAEQDGGLTPPPAWKYSRAGGAEEAGDGGVHKSCLQAACETVFSDLSACVCALAEKLQADMSEAPSVDPALETVARDQDLLTKEQRREKVMFEGQQEYDWERSMGLRMKEQQRRRETHSMASLERLERVLRRRWLRQRDKDKPRSMAQLASLVQALEDTEAALLAVRRETLQVAEAAAEELEADRRRMHEQTQVLLSAALVIRSEKARMNEARAASMPSQKQKLLKQSLRTIRRLNNEMKNFPVVTEFKQKHSVLLYSLRMLEARLQGEVPSAKDDKEEMSSSAGGAPLEETPEQKAQLAEASRLFEAQLGAELAELRRGHERKAQRAVAKEAARSRREAEEEHAPALLAAQAAIRESQSSAAMIQLSQELLRPLAMATAQLGAEHFRHSLVAEGQSEPAGFCPARKRLVAALEATLKTLGLIQPRFKSDLTALSAASSLNAHDLEWEQALELAQGRWKAFCDSHELQAQDEGEETPRGEGPDSPKLNLGDTLLIDDLEIEGSGTPPRSPQRSPPAGGKKVRAEAGTGKKPGLPPPSSRAKPAVPSAVPSGRPPSAGGTAPKTPAASSRPQVPSFARPATTSVSSLKEGDASKSDQKGAALLAQLDELTKTMDTALGTGLKARPARPGSAAAQRPATLPPGAAPRGR</sequence>
<dbReference type="EMBL" id="CAJNNV010031596">
    <property type="protein sequence ID" value="CAE8637029.1"/>
    <property type="molecule type" value="Genomic_DNA"/>
</dbReference>
<feature type="compositionally biased region" description="Basic and acidic residues" evidence="2">
    <location>
        <begin position="345"/>
        <end position="356"/>
    </location>
</feature>
<feature type="compositionally biased region" description="Basic and acidic residues" evidence="2">
    <location>
        <begin position="462"/>
        <end position="472"/>
    </location>
</feature>
<keyword evidence="4" id="KW-1185">Reference proteome</keyword>
<feature type="region of interest" description="Disordered" evidence="2">
    <location>
        <begin position="1256"/>
        <end position="1288"/>
    </location>
</feature>
<keyword evidence="1" id="KW-0175">Coiled coil</keyword>
<feature type="compositionally biased region" description="Low complexity" evidence="2">
    <location>
        <begin position="379"/>
        <end position="390"/>
    </location>
</feature>
<accession>A0A813HFY8</accession>
<dbReference type="PANTHER" id="PTHR24216">
    <property type="entry name" value="PAXILLIN-RELATED"/>
    <property type="match status" value="1"/>
</dbReference>
<evidence type="ECO:0000313" key="4">
    <source>
        <dbReference type="Proteomes" id="UP000654075"/>
    </source>
</evidence>
<feature type="region of interest" description="Disordered" evidence="2">
    <location>
        <begin position="910"/>
        <end position="937"/>
    </location>
</feature>
<feature type="compositionally biased region" description="Low complexity" evidence="2">
    <location>
        <begin position="230"/>
        <end position="246"/>
    </location>
</feature>
<feature type="region of interest" description="Disordered" evidence="2">
    <location>
        <begin position="623"/>
        <end position="668"/>
    </location>
</feature>
<feature type="region of interest" description="Disordered" evidence="2">
    <location>
        <begin position="129"/>
        <end position="402"/>
    </location>
</feature>